<accession>A0A125YA16</accession>
<evidence type="ECO:0000313" key="1">
    <source>
        <dbReference type="EMBL" id="ACO25756.1"/>
    </source>
</evidence>
<dbReference type="PATRIC" id="fig|572264.18.peg.5561"/>
<organism evidence="1 2">
    <name type="scientific">Bacillus cereus (strain 03BB102)</name>
    <dbReference type="NCBI Taxonomy" id="572264"/>
    <lineage>
        <taxon>Bacteria</taxon>
        <taxon>Bacillati</taxon>
        <taxon>Bacillota</taxon>
        <taxon>Bacilli</taxon>
        <taxon>Bacillales</taxon>
        <taxon>Bacillaceae</taxon>
        <taxon>Bacillus</taxon>
        <taxon>Bacillus cereus group</taxon>
    </lineage>
</organism>
<dbReference type="KEGG" id="bcx:BCA_A0077"/>
<dbReference type="RefSeq" id="WP_000586577.1">
    <property type="nucleotide sequence ID" value="NC_012473.1"/>
</dbReference>
<reference evidence="1 2" key="1">
    <citation type="submission" date="2009-02" db="EMBL/GenBank/DDBJ databases">
        <title>Genome sequence of Bacillus cereus 03BB102.</title>
        <authorList>
            <person name="Dodson R.J."/>
            <person name="Jackson P."/>
            <person name="Munk A.C."/>
            <person name="Brettin T."/>
            <person name="Bruce D."/>
            <person name="Detter C."/>
            <person name="Tapia R."/>
            <person name="Han C."/>
            <person name="Sutton G."/>
            <person name="Sims D."/>
        </authorList>
    </citation>
    <scope>NUCLEOTIDE SEQUENCE [LARGE SCALE GENOMIC DNA]</scope>
    <source>
        <strain evidence="1 2">03BB102</strain>
        <plasmid evidence="2">Plasmid p03BB102_179</plasmid>
    </source>
</reference>
<evidence type="ECO:0000313" key="2">
    <source>
        <dbReference type="Proteomes" id="UP000002210"/>
    </source>
</evidence>
<name>A0A125YA16_BACC3</name>
<evidence type="ECO:0008006" key="3">
    <source>
        <dbReference type="Google" id="ProtNLM"/>
    </source>
</evidence>
<protein>
    <recommendedName>
        <fullName evidence="3">Guanylate cyclase domain-containing protein</fullName>
    </recommendedName>
</protein>
<geneLocation type="plasmid" evidence="1 2">
    <name>p03BB102_179</name>
</geneLocation>
<proteinExistence type="predicted"/>
<gene>
    <name evidence="1" type="ordered locus">BCA_A0077</name>
</gene>
<keyword evidence="1" id="KW-0614">Plasmid</keyword>
<dbReference type="Proteomes" id="UP000002210">
    <property type="component" value="Plasmid p03BB102_179"/>
</dbReference>
<dbReference type="AlphaFoldDB" id="A0A125YA16"/>
<sequence>MIIPYDSNNPKLIPSVVTFIDVLGFSQLGMKAFTDGMGDEFLEQIHASLKNARNNITQQSPLAKVKVFTDNVVIGWPIHENGDGEGELGTTFLNLAEYQFSLALDGFFTRGGVSVGPHFMDEETVLGPELITAYNLESQVAVYPRIILSGKSIDKVHTYRSYYPSKYDNPFYFELLEDMDGEWFINYLYVLFEWYEEEALNGDFTPFFPHLETHRNRIEKVLNDYANNYKLLKKYAWIANYHNYFCDEFIPDAPNDLKIDSPIEMSRPRRIF</sequence>
<dbReference type="EMBL" id="CP001406">
    <property type="protein sequence ID" value="ACO25756.1"/>
    <property type="molecule type" value="Genomic_DNA"/>
</dbReference>